<dbReference type="AlphaFoldDB" id="A0AAQ4EI81"/>
<evidence type="ECO:0000313" key="2">
    <source>
        <dbReference type="EMBL" id="KAK8774505.1"/>
    </source>
</evidence>
<gene>
    <name evidence="2" type="ORF">V5799_010961</name>
</gene>
<comment type="caution">
    <text evidence="2">The sequence shown here is derived from an EMBL/GenBank/DDBJ whole genome shotgun (WGS) entry which is preliminary data.</text>
</comment>
<protein>
    <submittedName>
        <fullName evidence="2">Uncharacterized protein</fullName>
    </submittedName>
</protein>
<feature type="compositionally biased region" description="Low complexity" evidence="1">
    <location>
        <begin position="103"/>
        <end position="146"/>
    </location>
</feature>
<proteinExistence type="predicted"/>
<evidence type="ECO:0000256" key="1">
    <source>
        <dbReference type="SAM" id="MobiDB-lite"/>
    </source>
</evidence>
<organism evidence="2 3">
    <name type="scientific">Amblyomma americanum</name>
    <name type="common">Lone star tick</name>
    <dbReference type="NCBI Taxonomy" id="6943"/>
    <lineage>
        <taxon>Eukaryota</taxon>
        <taxon>Metazoa</taxon>
        <taxon>Ecdysozoa</taxon>
        <taxon>Arthropoda</taxon>
        <taxon>Chelicerata</taxon>
        <taxon>Arachnida</taxon>
        <taxon>Acari</taxon>
        <taxon>Parasitiformes</taxon>
        <taxon>Ixodida</taxon>
        <taxon>Ixodoidea</taxon>
        <taxon>Ixodidae</taxon>
        <taxon>Amblyomminae</taxon>
        <taxon>Amblyomma</taxon>
    </lineage>
</organism>
<keyword evidence="3" id="KW-1185">Reference proteome</keyword>
<evidence type="ECO:0000313" key="3">
    <source>
        <dbReference type="Proteomes" id="UP001321473"/>
    </source>
</evidence>
<dbReference type="EMBL" id="JARKHS020015360">
    <property type="protein sequence ID" value="KAK8774505.1"/>
    <property type="molecule type" value="Genomic_DNA"/>
</dbReference>
<name>A0AAQ4EI81_AMBAM</name>
<accession>A0AAQ4EI81</accession>
<feature type="compositionally biased region" description="Basic and acidic residues" evidence="1">
    <location>
        <begin position="151"/>
        <end position="198"/>
    </location>
</feature>
<feature type="compositionally biased region" description="Basic and acidic residues" evidence="1">
    <location>
        <begin position="214"/>
        <end position="227"/>
    </location>
</feature>
<sequence>MTSKCLVTFRERNFVLPFDGTLTRRGLVERVGDHELFRGIDVATLIFTMFEEDFNVFVDIPEDFEIRDRAKIKVSEDCQVRYPGKLYNEAAQALVSRYPNLADSSGTGYTTTSDESSGESTGGSTPQLAATTSPTSEASTSSSGGSNQDFTEPRRQSAGRDTRATGRDTPTGKHDMPAKHDVRMSRLLTDSRKMDWKHPLGPLVGSPSGDDAMDYDRKTMKRAHPETTDNDSSPNTSKAHKISSAPTQSGHISP</sequence>
<reference evidence="2 3" key="1">
    <citation type="journal article" date="2023" name="Arcadia Sci">
        <title>De novo assembly of a long-read Amblyomma americanum tick genome.</title>
        <authorList>
            <person name="Chou S."/>
            <person name="Poskanzer K.E."/>
            <person name="Rollins M."/>
            <person name="Thuy-Boun P.S."/>
        </authorList>
    </citation>
    <scope>NUCLEOTIDE SEQUENCE [LARGE SCALE GENOMIC DNA]</scope>
    <source>
        <strain evidence="2">F_SG_1</strain>
        <tissue evidence="2">Salivary glands</tissue>
    </source>
</reference>
<feature type="compositionally biased region" description="Polar residues" evidence="1">
    <location>
        <begin position="244"/>
        <end position="254"/>
    </location>
</feature>
<feature type="region of interest" description="Disordered" evidence="1">
    <location>
        <begin position="101"/>
        <end position="254"/>
    </location>
</feature>
<dbReference type="Proteomes" id="UP001321473">
    <property type="component" value="Unassembled WGS sequence"/>
</dbReference>